<dbReference type="Pfam" id="PF08514">
    <property type="entry name" value="STAG"/>
    <property type="match status" value="1"/>
</dbReference>
<dbReference type="InterPro" id="IPR011989">
    <property type="entry name" value="ARM-like"/>
</dbReference>
<gene>
    <name evidence="3" type="ORF">CSSPTR1EN2_LOCUS9517</name>
</gene>
<feature type="compositionally biased region" description="Acidic residues" evidence="1">
    <location>
        <begin position="245"/>
        <end position="254"/>
    </location>
</feature>
<evidence type="ECO:0000313" key="3">
    <source>
        <dbReference type="EMBL" id="CAK9209105.1"/>
    </source>
</evidence>
<dbReference type="InterPro" id="IPR056396">
    <property type="entry name" value="HEAT_SCC3-SA"/>
</dbReference>
<evidence type="ECO:0000259" key="2">
    <source>
        <dbReference type="PROSITE" id="PS51425"/>
    </source>
</evidence>
<dbReference type="InterPro" id="IPR016024">
    <property type="entry name" value="ARM-type_fold"/>
</dbReference>
<dbReference type="InterPro" id="IPR013721">
    <property type="entry name" value="STAG"/>
</dbReference>
<dbReference type="EMBL" id="OZ019909">
    <property type="protein sequence ID" value="CAK9209105.1"/>
    <property type="molecule type" value="Genomic_DNA"/>
</dbReference>
<feature type="region of interest" description="Disordered" evidence="1">
    <location>
        <begin position="1"/>
        <end position="266"/>
    </location>
</feature>
<feature type="compositionally biased region" description="Basic and acidic residues" evidence="1">
    <location>
        <begin position="1374"/>
        <end position="1385"/>
    </location>
</feature>
<sequence>MEEAPEPEGRKRDRRQAVLNSMLLREIMDSSGDEDSDKEDHEDLPAGKHPHVHFQEDKEDEPAERHPHTTQKHGNVSGDVVEKERAVKSKKKSKASVAADVENEGDGVEKESAVKSKKKSKALAAAADIENEGDAVVKEGAGKSKKKSKVSTAIADTENGSGQVEKEMTVKSKRKSKASAATTAAEIENEGDEVEKETTVKPKRKSRASAPAGDIENEGDEVEKDSDGRPKKRSKASVAAAGVDIENESDEVEESAGKFKKKAKASVSAADIENENDVVEKESAVKSKKKSKPLLADVENESHGVETTVKPKKKSKASSAAAADIENESLIEIIKHKGKFVELAASKWLEHYEANPTAGLNELLVVLFEACGVTLDLKEEPLSEMDVDDVVKELVSHAEQGGLEDILGSKQKDSRSFKENLVTFWDTIVRESQEGALFDQQLMEKCMDHVIALSCTQPRVFRIVASLVGLQLVTSLVAVAKSLGQSRETAQRQLNAEKKKRKEGPRIESLNKILSEKHEKITMVEEMMRKMFTGLFMHRYRDVDPEIRQACISAMGSWIVSYPSLFLQDLYLKYIGWTLNDKNPVVRKSSISALQELYAVDDNVPSLSLFTARFGRRMVEMADDVDMTVAISAIGLLKQLLRHQLLSDEDLGSLYDLLIDDAPQIRHAVGDLVYDHLICPASEGQEDDDLERQMDRILQILSEFSADPILCDYVIDALWDKCQAMKDWKCMVSMLLEESSSKELSDLDTTNLVRVLSASVKKAVGEKIVPTSEQRKTSLNKAQKEALETRKKEMTLAMVKSHAKLLRKYLADDAKVAAIVEIILHMQLSLYSLKRQEQNFASVLQLIKEAFFKHGDEKTLKGCITALAFAANESHADLQDSANQILKETADELLVKLRSAIMRVGDAEDDYSLTVNLRRLYQLQLAVNVADSTLFTDLKELLDDFTNLDDEVIRLVFLNMFLCMAWSLSVINPENVDEGLCTDLVSKRAAFMEHLQVCIDSLLDSWEQGNARSILTCTVCAILSDLWSLFSKAKLTGTTLEALGFCPSTNLLKSFWKLCEHRLTFPEDTEEEVTDGPQSSEYLNEKDAILSSAAKLIAHGMVPKDYLGPEVVSHYVLHGKIVAETVKQLLVQVKKHSKLEEISYLYFNSMKRAYQRHLDEVMGTDSDWTQTDSYTACKELGNRLSGTFFGFQRKEFRPSISAIVKGGIEFAFADAPLQLSFLETGVVPFALKLPAVDIRETLADVEARVEGVDTDSDPNSWRPYFTFVSILREKIIRNEPAGERENGVVGKPPRPGARKKRDLKGKKLFDKDSSSGEDEETPPASESEDAAEEEEEDDDDDNTPLFHIRQTLHQPASMAGNSHLKPPPTAVKAQKPERSKRRDEGTPSLIRSAEEDEDTDTDDVLQTARRESVVPDEPGLIGSATEEQLPTNIGQDHQTKHVATTGTFVLEESTKEDSPTSSSAQENPSTDANSKGKRPASSDDEEGELAARKRSRND</sequence>
<dbReference type="PROSITE" id="PS51425">
    <property type="entry name" value="SCD"/>
    <property type="match status" value="1"/>
</dbReference>
<dbReference type="Gene3D" id="1.25.10.10">
    <property type="entry name" value="Leucine-rich Repeat Variant"/>
    <property type="match status" value="1"/>
</dbReference>
<evidence type="ECO:0000256" key="1">
    <source>
        <dbReference type="SAM" id="MobiDB-lite"/>
    </source>
</evidence>
<feature type="region of interest" description="Disordered" evidence="1">
    <location>
        <begin position="290"/>
        <end position="313"/>
    </location>
</feature>
<dbReference type="Pfam" id="PF21581">
    <property type="entry name" value="SCD"/>
    <property type="match status" value="1"/>
</dbReference>
<proteinExistence type="predicted"/>
<feature type="compositionally biased region" description="Acidic residues" evidence="1">
    <location>
        <begin position="1315"/>
        <end position="1342"/>
    </location>
</feature>
<dbReference type="Proteomes" id="UP001497512">
    <property type="component" value="Chromosome 17"/>
</dbReference>
<accession>A0ABP0TZD7</accession>
<feature type="domain" description="SCD" evidence="2">
    <location>
        <begin position="536"/>
        <end position="621"/>
    </location>
</feature>
<keyword evidence="4" id="KW-1185">Reference proteome</keyword>
<feature type="compositionally biased region" description="Polar residues" evidence="1">
    <location>
        <begin position="1425"/>
        <end position="1447"/>
    </location>
</feature>
<evidence type="ECO:0000313" key="4">
    <source>
        <dbReference type="Proteomes" id="UP001497512"/>
    </source>
</evidence>
<dbReference type="InterPro" id="IPR039662">
    <property type="entry name" value="Cohesin_Scc3/SA"/>
</dbReference>
<reference evidence="3" key="1">
    <citation type="submission" date="2024-02" db="EMBL/GenBank/DDBJ databases">
        <authorList>
            <consortium name="ELIXIR-Norway"/>
            <consortium name="Elixir Norway"/>
        </authorList>
    </citation>
    <scope>NUCLEOTIDE SEQUENCE</scope>
</reference>
<dbReference type="SUPFAM" id="SSF48371">
    <property type="entry name" value="ARM repeat"/>
    <property type="match status" value="1"/>
</dbReference>
<feature type="compositionally biased region" description="Acidic residues" evidence="1">
    <location>
        <begin position="1394"/>
        <end position="1403"/>
    </location>
</feature>
<feature type="region of interest" description="Disordered" evidence="1">
    <location>
        <begin position="1282"/>
        <end position="1498"/>
    </location>
</feature>
<feature type="compositionally biased region" description="Basic and acidic residues" evidence="1">
    <location>
        <begin position="1305"/>
        <end position="1314"/>
    </location>
</feature>
<organism evidence="3 4">
    <name type="scientific">Sphagnum troendelagicum</name>
    <dbReference type="NCBI Taxonomy" id="128251"/>
    <lineage>
        <taxon>Eukaryota</taxon>
        <taxon>Viridiplantae</taxon>
        <taxon>Streptophyta</taxon>
        <taxon>Embryophyta</taxon>
        <taxon>Bryophyta</taxon>
        <taxon>Sphagnophytina</taxon>
        <taxon>Sphagnopsida</taxon>
        <taxon>Sphagnales</taxon>
        <taxon>Sphagnaceae</taxon>
        <taxon>Sphagnum</taxon>
    </lineage>
</organism>
<dbReference type="PANTHER" id="PTHR11199">
    <property type="entry name" value="STROMAL ANTIGEN"/>
    <property type="match status" value="1"/>
</dbReference>
<name>A0ABP0TZD7_9BRYO</name>
<feature type="compositionally biased region" description="Acidic residues" evidence="1">
    <location>
        <begin position="215"/>
        <end position="224"/>
    </location>
</feature>
<protein>
    <recommendedName>
        <fullName evidence="2">SCD domain-containing protein</fullName>
    </recommendedName>
</protein>
<dbReference type="InterPro" id="IPR020839">
    <property type="entry name" value="SCD"/>
</dbReference>
<feature type="compositionally biased region" description="Polar residues" evidence="1">
    <location>
        <begin position="1459"/>
        <end position="1473"/>
    </location>
</feature>
<dbReference type="PANTHER" id="PTHR11199:SF0">
    <property type="entry name" value="LD34181P-RELATED"/>
    <property type="match status" value="1"/>
</dbReference>
<dbReference type="Pfam" id="PF24571">
    <property type="entry name" value="HEAT_SCC3-SA"/>
    <property type="match status" value="1"/>
</dbReference>